<proteinExistence type="predicted"/>
<evidence type="ECO:0000313" key="2">
    <source>
        <dbReference type="Proteomes" id="UP000195043"/>
    </source>
</evidence>
<organism evidence="1 2">
    <name type="scientific">Candidatus Enterococcus testudinis</name>
    <dbReference type="NCBI Taxonomy" id="1834191"/>
    <lineage>
        <taxon>Bacteria</taxon>
        <taxon>Bacillati</taxon>
        <taxon>Bacillota</taxon>
        <taxon>Bacilli</taxon>
        <taxon>Lactobacillales</taxon>
        <taxon>Enterococcaceae</taxon>
        <taxon>Enterococcus</taxon>
    </lineage>
</organism>
<sequence>MAALFFFAKKLYLSILIEDRLKYSKIAGVSSYLTEPEVIP</sequence>
<gene>
    <name evidence="1" type="ORF">A5886_002385</name>
</gene>
<keyword evidence="2" id="KW-1185">Reference proteome</keyword>
<name>A0A242A8C8_9ENTE</name>
<dbReference type="EMBL" id="NGKU01000001">
    <property type="protein sequence ID" value="OTN77288.1"/>
    <property type="molecule type" value="Genomic_DNA"/>
</dbReference>
<evidence type="ECO:0000313" key="1">
    <source>
        <dbReference type="EMBL" id="OTN77288.1"/>
    </source>
</evidence>
<comment type="caution">
    <text evidence="1">The sequence shown here is derived from an EMBL/GenBank/DDBJ whole genome shotgun (WGS) entry which is preliminary data.</text>
</comment>
<dbReference type="AlphaFoldDB" id="A0A242A8C8"/>
<dbReference type="Proteomes" id="UP000195043">
    <property type="component" value="Unassembled WGS sequence"/>
</dbReference>
<protein>
    <submittedName>
        <fullName evidence="1">Uncharacterized protein</fullName>
    </submittedName>
</protein>
<accession>A0A242A8C8</accession>
<reference evidence="1 2" key="1">
    <citation type="submission" date="2017-05" db="EMBL/GenBank/DDBJ databases">
        <title>The Genome Sequence of Enterococcus sp. 8G7_MSG3316.</title>
        <authorList>
            <consortium name="The Broad Institute Genomics Platform"/>
            <consortium name="The Broad Institute Genomic Center for Infectious Diseases"/>
            <person name="Earl A."/>
            <person name="Manson A."/>
            <person name="Schwartman J."/>
            <person name="Gilmore M."/>
            <person name="Abouelleil A."/>
            <person name="Cao P."/>
            <person name="Chapman S."/>
            <person name="Cusick C."/>
            <person name="Shea T."/>
            <person name="Young S."/>
            <person name="Neafsey D."/>
            <person name="Nusbaum C."/>
            <person name="Birren B."/>
        </authorList>
    </citation>
    <scope>NUCLEOTIDE SEQUENCE [LARGE SCALE GENOMIC DNA]</scope>
    <source>
        <strain evidence="1 2">8G7_MSG3316</strain>
    </source>
</reference>